<dbReference type="Pfam" id="PF01078">
    <property type="entry name" value="Mg_chelatase"/>
    <property type="match status" value="1"/>
</dbReference>
<comment type="similarity">
    <text evidence="1">Belongs to the Mg-chelatase subunits D/I family. ComM subfamily.</text>
</comment>
<evidence type="ECO:0000256" key="1">
    <source>
        <dbReference type="ARBA" id="ARBA00006354"/>
    </source>
</evidence>
<gene>
    <name evidence="5" type="ORF">DU508_05690</name>
</gene>
<accession>A0A369Q179</accession>
<dbReference type="Pfam" id="PF13335">
    <property type="entry name" value="Mg_chelatase_C"/>
    <property type="match status" value="1"/>
</dbReference>
<dbReference type="NCBIfam" id="TIGR00368">
    <property type="entry name" value="YifB family Mg chelatase-like AAA ATPase"/>
    <property type="match status" value="1"/>
</dbReference>
<evidence type="ECO:0000313" key="6">
    <source>
        <dbReference type="Proteomes" id="UP000253961"/>
    </source>
</evidence>
<dbReference type="Proteomes" id="UP000253961">
    <property type="component" value="Unassembled WGS sequence"/>
</dbReference>
<dbReference type="InterPro" id="IPR004482">
    <property type="entry name" value="Mg_chelat-rel"/>
</dbReference>
<dbReference type="InterPro" id="IPR003593">
    <property type="entry name" value="AAA+_ATPase"/>
</dbReference>
<sequence length="512" mass="56099">MLVKTYGSAVYGVNALTITIEVSISKGNRYFMVGLPDNAVKESLQRVESAIHVAGFRMPRQKIVVNLAPADIRKEGSAYDLPIAIGILAASGQIPSTELENYFIMGELSLDGAIQPIKGALPIAIQAQQDGFKGFILPKQNVREAAIVDELIAYGVETLAQVISFFNNSGTLEQVKINTKEEFLKNIGNYEHDFADVKGQENIKRALEIAAAGGHNVILIGPPGAGKTMLAKRLPTILPPLNLYEALETTKIHSVAGKLSAADALMTIRPYRSPHHTISDVALVGGGMNPAPGEISLAHNGVLFLDELPEFKRTVLEVMRQPLEDRKVAISRARFSVEYPASFMLVASMNPCPCGFYNHPEKECVCAPGIVQKYLSKISGPLLDRIDLHVEVTPVNFSELASSREAEKSEMIRARVIKAREIQDHRFADKDDLHYNAQMSPKMVRKVCQISEAGTTLLKSAMERLGLSARAYDRILKVARTIADLDGSENVELEHLAESINYRSLDRDGWAG</sequence>
<keyword evidence="3 5" id="KW-0067">ATP-binding</keyword>
<dbReference type="PANTHER" id="PTHR32039">
    <property type="entry name" value="MAGNESIUM-CHELATASE SUBUNIT CHLI"/>
    <property type="match status" value="1"/>
</dbReference>
<dbReference type="InterPro" id="IPR020568">
    <property type="entry name" value="Ribosomal_Su5_D2-typ_SF"/>
</dbReference>
<evidence type="ECO:0000256" key="2">
    <source>
        <dbReference type="ARBA" id="ARBA00022741"/>
    </source>
</evidence>
<dbReference type="InterPro" id="IPR045006">
    <property type="entry name" value="CHLI-like"/>
</dbReference>
<dbReference type="Gene3D" id="3.40.50.300">
    <property type="entry name" value="P-loop containing nucleotide triphosphate hydrolases"/>
    <property type="match status" value="1"/>
</dbReference>
<dbReference type="AlphaFoldDB" id="A0A369Q179"/>
<dbReference type="InterPro" id="IPR027417">
    <property type="entry name" value="P-loop_NTPase"/>
</dbReference>
<proteinExistence type="inferred from homology"/>
<dbReference type="InterPro" id="IPR000523">
    <property type="entry name" value="Mg_chelatse_chII-like_cat_dom"/>
</dbReference>
<dbReference type="EMBL" id="QPKV01000003">
    <property type="protein sequence ID" value="RDC56699.1"/>
    <property type="molecule type" value="Genomic_DNA"/>
</dbReference>
<dbReference type="PRINTS" id="PR01657">
    <property type="entry name" value="MCMFAMILY"/>
</dbReference>
<reference evidence="5 6" key="1">
    <citation type="submission" date="2018-07" db="EMBL/GenBank/DDBJ databases">
        <title>Pedobacter sp. nov., isolated from soil.</title>
        <authorList>
            <person name="Zhou L.Y."/>
            <person name="Du Z.J."/>
        </authorList>
    </citation>
    <scope>NUCLEOTIDE SEQUENCE [LARGE SCALE GENOMIC DNA]</scope>
    <source>
        <strain evidence="5 6">JDX94</strain>
    </source>
</reference>
<dbReference type="GO" id="GO:0003677">
    <property type="term" value="F:DNA binding"/>
    <property type="evidence" value="ECO:0007669"/>
    <property type="project" value="InterPro"/>
</dbReference>
<dbReference type="InterPro" id="IPR001208">
    <property type="entry name" value="MCM_dom"/>
</dbReference>
<feature type="domain" description="AAA+ ATPase" evidence="4">
    <location>
        <begin position="213"/>
        <end position="396"/>
    </location>
</feature>
<keyword evidence="6" id="KW-1185">Reference proteome</keyword>
<dbReference type="Gene3D" id="3.30.230.10">
    <property type="match status" value="1"/>
</dbReference>
<dbReference type="Pfam" id="PF13541">
    <property type="entry name" value="ChlI"/>
    <property type="match status" value="1"/>
</dbReference>
<dbReference type="OrthoDB" id="9813147at2"/>
<evidence type="ECO:0000259" key="4">
    <source>
        <dbReference type="SMART" id="SM00382"/>
    </source>
</evidence>
<keyword evidence="2" id="KW-0547">Nucleotide-binding</keyword>
<dbReference type="SUPFAM" id="SSF54211">
    <property type="entry name" value="Ribosomal protein S5 domain 2-like"/>
    <property type="match status" value="1"/>
</dbReference>
<comment type="caution">
    <text evidence="5">The sequence shown here is derived from an EMBL/GenBank/DDBJ whole genome shotgun (WGS) entry which is preliminary data.</text>
</comment>
<dbReference type="InterPro" id="IPR025158">
    <property type="entry name" value="Mg_chelat-rel_C"/>
</dbReference>
<name>A0A369Q179_9SPHI</name>
<dbReference type="PANTHER" id="PTHR32039:SF7">
    <property type="entry name" value="COMPETENCE PROTEIN COMM"/>
    <property type="match status" value="1"/>
</dbReference>
<dbReference type="RefSeq" id="WP_115401888.1">
    <property type="nucleotide sequence ID" value="NZ_QPKV01000003.1"/>
</dbReference>
<dbReference type="SMART" id="SM00382">
    <property type="entry name" value="AAA"/>
    <property type="match status" value="1"/>
</dbReference>
<evidence type="ECO:0000256" key="3">
    <source>
        <dbReference type="ARBA" id="ARBA00022840"/>
    </source>
</evidence>
<dbReference type="InterPro" id="IPR014721">
    <property type="entry name" value="Ribsml_uS5_D2-typ_fold_subgr"/>
</dbReference>
<evidence type="ECO:0000313" key="5">
    <source>
        <dbReference type="EMBL" id="RDC56699.1"/>
    </source>
</evidence>
<dbReference type="GO" id="GO:0005524">
    <property type="term" value="F:ATP binding"/>
    <property type="evidence" value="ECO:0007669"/>
    <property type="project" value="UniProtKB-KW"/>
</dbReference>
<dbReference type="SUPFAM" id="SSF52540">
    <property type="entry name" value="P-loop containing nucleoside triphosphate hydrolases"/>
    <property type="match status" value="1"/>
</dbReference>
<organism evidence="5 6">
    <name type="scientific">Pedobacter chinensis</name>
    <dbReference type="NCBI Taxonomy" id="2282421"/>
    <lineage>
        <taxon>Bacteria</taxon>
        <taxon>Pseudomonadati</taxon>
        <taxon>Bacteroidota</taxon>
        <taxon>Sphingobacteriia</taxon>
        <taxon>Sphingobacteriales</taxon>
        <taxon>Sphingobacteriaceae</taxon>
        <taxon>Pedobacter</taxon>
    </lineage>
</organism>
<protein>
    <submittedName>
        <fullName evidence="5">ATP-binding protein</fullName>
    </submittedName>
</protein>